<protein>
    <submittedName>
        <fullName evidence="1">Tellurite resistance protein TehB</fullName>
    </submittedName>
</protein>
<reference evidence="1 2" key="1">
    <citation type="journal article" date="2009" name="PLoS Genet.">
        <title>Adaptations to submarine hydrothermal environments exemplified by the genome of Nautilia profundicola.</title>
        <authorList>
            <person name="Campbell B.J."/>
            <person name="Smith J.L."/>
            <person name="Hanson T.E."/>
            <person name="Klotz M.G."/>
            <person name="Stein L.Y."/>
            <person name="Lee C.K."/>
            <person name="Wu D."/>
            <person name="Robinson J.M."/>
            <person name="Khouri H.M."/>
            <person name="Eisen J.A."/>
            <person name="Cary S.C."/>
        </authorList>
    </citation>
    <scope>NUCLEOTIDE SEQUENCE [LARGE SCALE GENOMIC DNA]</scope>
    <source>
        <strain evidence="2">ATCC BAA-1463 / DSM 18972 / AmH</strain>
    </source>
</reference>
<proteinExistence type="predicted"/>
<gene>
    <name evidence="1" type="ordered locus">NAMH_0595</name>
</gene>
<dbReference type="Pfam" id="PF13489">
    <property type="entry name" value="Methyltransf_23"/>
    <property type="match status" value="1"/>
</dbReference>
<name>B9L8Q4_NAUPA</name>
<dbReference type="STRING" id="598659.NAMH_0595"/>
<organism evidence="1 2">
    <name type="scientific">Nautilia profundicola (strain ATCC BAA-1463 / DSM 18972 / AmH)</name>
    <dbReference type="NCBI Taxonomy" id="598659"/>
    <lineage>
        <taxon>Bacteria</taxon>
        <taxon>Pseudomonadati</taxon>
        <taxon>Campylobacterota</taxon>
        <taxon>Epsilonproteobacteria</taxon>
        <taxon>Nautiliales</taxon>
        <taxon>Nautiliaceae</taxon>
        <taxon>Nautilia</taxon>
    </lineage>
</organism>
<dbReference type="CDD" id="cd02440">
    <property type="entry name" value="AdoMet_MTases"/>
    <property type="match status" value="1"/>
</dbReference>
<dbReference type="Gene3D" id="3.40.50.150">
    <property type="entry name" value="Vaccinia Virus protein VP39"/>
    <property type="match status" value="1"/>
</dbReference>
<dbReference type="AlphaFoldDB" id="B9L8Q4"/>
<dbReference type="HOGENOM" id="CLU_056435_5_3_7"/>
<evidence type="ECO:0000313" key="2">
    <source>
        <dbReference type="Proteomes" id="UP000000448"/>
    </source>
</evidence>
<dbReference type="KEGG" id="nam:NAMH_0595"/>
<dbReference type="Proteomes" id="UP000000448">
    <property type="component" value="Chromosome"/>
</dbReference>
<accession>B9L8Q4</accession>
<keyword evidence="2" id="KW-1185">Reference proteome</keyword>
<dbReference type="OrthoDB" id="5298787at2"/>
<dbReference type="EMBL" id="CP001279">
    <property type="protein sequence ID" value="ACM92611.1"/>
    <property type="molecule type" value="Genomic_DNA"/>
</dbReference>
<evidence type="ECO:0000313" key="1">
    <source>
        <dbReference type="EMBL" id="ACM92611.1"/>
    </source>
</evidence>
<dbReference type="RefSeq" id="WP_012663982.1">
    <property type="nucleotide sequence ID" value="NC_012115.1"/>
</dbReference>
<dbReference type="InterPro" id="IPR029063">
    <property type="entry name" value="SAM-dependent_MTases_sf"/>
</dbReference>
<sequence>MIEEKLKWNEKYKTLTPKPPSVLINYIPTANAKALDLAGGYGRNAKALADKGYDVTLIDISEIGISKINDNRIKTFCLDLDSYMIPKNEYDVILMIKYFNLNLLKQIPSALKKGGYFVFETIRKYPISKEEFFEIFKDFEVIYFSEKPFRFIGKLFNYK</sequence>
<dbReference type="eggNOG" id="COG0500">
    <property type="taxonomic scope" value="Bacteria"/>
</dbReference>
<dbReference type="SUPFAM" id="SSF53335">
    <property type="entry name" value="S-adenosyl-L-methionine-dependent methyltransferases"/>
    <property type="match status" value="1"/>
</dbReference>